<keyword evidence="4 7" id="KW-0812">Transmembrane</keyword>
<dbReference type="Pfam" id="PF03706">
    <property type="entry name" value="LPG_synthase_TM"/>
    <property type="match status" value="1"/>
</dbReference>
<dbReference type="AlphaFoldDB" id="A0ABD5REA1"/>
<evidence type="ECO:0000256" key="2">
    <source>
        <dbReference type="ARBA" id="ARBA00011061"/>
    </source>
</evidence>
<evidence type="ECO:0000256" key="7">
    <source>
        <dbReference type="SAM" id="Phobius"/>
    </source>
</evidence>
<dbReference type="GO" id="GO:0005886">
    <property type="term" value="C:plasma membrane"/>
    <property type="evidence" value="ECO:0007669"/>
    <property type="project" value="UniProtKB-SubCell"/>
</dbReference>
<dbReference type="PANTHER" id="PTHR39087:SF2">
    <property type="entry name" value="UPF0104 MEMBRANE PROTEIN MJ1595"/>
    <property type="match status" value="1"/>
</dbReference>
<dbReference type="EMBL" id="JBHSKX010000002">
    <property type="protein sequence ID" value="MFC5368278.1"/>
    <property type="molecule type" value="Genomic_DNA"/>
</dbReference>
<feature type="transmembrane region" description="Helical" evidence="7">
    <location>
        <begin position="321"/>
        <end position="337"/>
    </location>
</feature>
<feature type="transmembrane region" description="Helical" evidence="7">
    <location>
        <begin position="262"/>
        <end position="280"/>
    </location>
</feature>
<comment type="caution">
    <text evidence="8">The sequence shown here is derived from an EMBL/GenBank/DDBJ whole genome shotgun (WGS) entry which is preliminary data.</text>
</comment>
<dbReference type="PANTHER" id="PTHR39087">
    <property type="entry name" value="UPF0104 MEMBRANE PROTEIN MJ1595"/>
    <property type="match status" value="1"/>
</dbReference>
<keyword evidence="5 7" id="KW-1133">Transmembrane helix</keyword>
<name>A0ABD5REA1_9EURY</name>
<feature type="transmembrane region" description="Helical" evidence="7">
    <location>
        <begin position="292"/>
        <end position="315"/>
    </location>
</feature>
<comment type="similarity">
    <text evidence="2">Belongs to the UPF0104 family.</text>
</comment>
<dbReference type="RefSeq" id="WP_227230539.1">
    <property type="nucleotide sequence ID" value="NZ_JAJCVJ010000002.1"/>
</dbReference>
<keyword evidence="6 7" id="KW-0472">Membrane</keyword>
<protein>
    <submittedName>
        <fullName evidence="8">YbhN family protein</fullName>
    </submittedName>
</protein>
<keyword evidence="9" id="KW-1185">Reference proteome</keyword>
<evidence type="ECO:0000256" key="4">
    <source>
        <dbReference type="ARBA" id="ARBA00022692"/>
    </source>
</evidence>
<evidence type="ECO:0000313" key="9">
    <source>
        <dbReference type="Proteomes" id="UP001596201"/>
    </source>
</evidence>
<evidence type="ECO:0000256" key="3">
    <source>
        <dbReference type="ARBA" id="ARBA00022475"/>
    </source>
</evidence>
<dbReference type="Proteomes" id="UP001596201">
    <property type="component" value="Unassembled WGS sequence"/>
</dbReference>
<proteinExistence type="inferred from homology"/>
<feature type="transmembrane region" description="Helical" evidence="7">
    <location>
        <begin position="234"/>
        <end position="256"/>
    </location>
</feature>
<sequence length="343" mass="35766">MSGTTDLRATAVGFAAALVVFALLFLLAGVDRLVDTLVRADLRLVGAVVVVTLGWLFAWSGALRTVLDVLGVETTVRQSFLIFAGAMFSNNITPFGQAGGEPVTALLISESTDAEYETGLAAIASVDTLNFVPSISFALVGIGYFATTATLNPDLELGLALVVVLAVVVPGAIYYAWNRRYELEHRAVQRLTPLIQRVGGWIPRVTVPDADGIERRIGRFFQAIERVATNPRGLALALGLSALGWFLQSLGLWIAFQAIGSSVPFYVALFAVPIGAIAGATPLPGGAGGIEAVLIGLLQAFPGIGIAPATAAVIIFRGSVYWVPTAIGGVVMSVVGARRGTSG</sequence>
<evidence type="ECO:0000256" key="5">
    <source>
        <dbReference type="ARBA" id="ARBA00022989"/>
    </source>
</evidence>
<feature type="transmembrane region" description="Helical" evidence="7">
    <location>
        <begin position="12"/>
        <end position="30"/>
    </location>
</feature>
<organism evidence="8 9">
    <name type="scientific">Salinirubrum litoreum</name>
    <dbReference type="NCBI Taxonomy" id="1126234"/>
    <lineage>
        <taxon>Archaea</taxon>
        <taxon>Methanobacteriati</taxon>
        <taxon>Methanobacteriota</taxon>
        <taxon>Stenosarchaea group</taxon>
        <taxon>Halobacteria</taxon>
        <taxon>Halobacteriales</taxon>
        <taxon>Haloferacaceae</taxon>
        <taxon>Salinirubrum</taxon>
    </lineage>
</organism>
<dbReference type="NCBIfam" id="TIGR00374">
    <property type="entry name" value="flippase-like domain"/>
    <property type="match status" value="1"/>
</dbReference>
<feature type="transmembrane region" description="Helical" evidence="7">
    <location>
        <begin position="42"/>
        <end position="62"/>
    </location>
</feature>
<keyword evidence="3" id="KW-1003">Cell membrane</keyword>
<gene>
    <name evidence="8" type="ORF">ACFPJ5_15215</name>
</gene>
<accession>A0ABD5REA1</accession>
<reference evidence="8 9" key="1">
    <citation type="journal article" date="2019" name="Int. J. Syst. Evol. Microbiol.">
        <title>The Global Catalogue of Microorganisms (GCM) 10K type strain sequencing project: providing services to taxonomists for standard genome sequencing and annotation.</title>
        <authorList>
            <consortium name="The Broad Institute Genomics Platform"/>
            <consortium name="The Broad Institute Genome Sequencing Center for Infectious Disease"/>
            <person name="Wu L."/>
            <person name="Ma J."/>
        </authorList>
    </citation>
    <scope>NUCLEOTIDE SEQUENCE [LARGE SCALE GENOMIC DNA]</scope>
    <source>
        <strain evidence="8 9">CGMCC 1.12237</strain>
    </source>
</reference>
<comment type="subcellular location">
    <subcellularLocation>
        <location evidence="1">Cell membrane</location>
        <topology evidence="1">Multi-pass membrane protein</topology>
    </subcellularLocation>
</comment>
<feature type="transmembrane region" description="Helical" evidence="7">
    <location>
        <begin position="157"/>
        <end position="177"/>
    </location>
</feature>
<dbReference type="InterPro" id="IPR022791">
    <property type="entry name" value="L-PG_synthase/AglD"/>
</dbReference>
<evidence type="ECO:0000313" key="8">
    <source>
        <dbReference type="EMBL" id="MFC5368278.1"/>
    </source>
</evidence>
<evidence type="ECO:0000256" key="1">
    <source>
        <dbReference type="ARBA" id="ARBA00004651"/>
    </source>
</evidence>
<evidence type="ECO:0000256" key="6">
    <source>
        <dbReference type="ARBA" id="ARBA00023136"/>
    </source>
</evidence>